<keyword evidence="2" id="KW-1133">Transmembrane helix</keyword>
<gene>
    <name evidence="3" type="ORF">GCM10025863_30180</name>
</gene>
<feature type="transmembrane region" description="Helical" evidence="2">
    <location>
        <begin position="47"/>
        <end position="70"/>
    </location>
</feature>
<reference evidence="4" key="1">
    <citation type="journal article" date="2019" name="Int. J. Syst. Evol. Microbiol.">
        <title>The Global Catalogue of Microorganisms (GCM) 10K type strain sequencing project: providing services to taxonomists for standard genome sequencing and annotation.</title>
        <authorList>
            <consortium name="The Broad Institute Genomics Platform"/>
            <consortium name="The Broad Institute Genome Sequencing Center for Infectious Disease"/>
            <person name="Wu L."/>
            <person name="Ma J."/>
        </authorList>
    </citation>
    <scope>NUCLEOTIDE SEQUENCE [LARGE SCALE GENOMIC DNA]</scope>
    <source>
        <strain evidence="4">NBRC 106310</strain>
    </source>
</reference>
<evidence type="ECO:0000256" key="2">
    <source>
        <dbReference type="SAM" id="Phobius"/>
    </source>
</evidence>
<feature type="transmembrane region" description="Helical" evidence="2">
    <location>
        <begin position="156"/>
        <end position="174"/>
    </location>
</feature>
<evidence type="ECO:0000313" key="4">
    <source>
        <dbReference type="Proteomes" id="UP001321543"/>
    </source>
</evidence>
<evidence type="ECO:0000256" key="1">
    <source>
        <dbReference type="SAM" id="MobiDB-lite"/>
    </source>
</evidence>
<dbReference type="Proteomes" id="UP001321543">
    <property type="component" value="Chromosome"/>
</dbReference>
<organism evidence="3 4">
    <name type="scientific">Microbacterium suwonense</name>
    <dbReference type="NCBI Taxonomy" id="683047"/>
    <lineage>
        <taxon>Bacteria</taxon>
        <taxon>Bacillati</taxon>
        <taxon>Actinomycetota</taxon>
        <taxon>Actinomycetes</taxon>
        <taxon>Micrococcales</taxon>
        <taxon>Microbacteriaceae</taxon>
        <taxon>Microbacterium</taxon>
    </lineage>
</organism>
<feature type="transmembrane region" description="Helical" evidence="2">
    <location>
        <begin position="255"/>
        <end position="276"/>
    </location>
</feature>
<feature type="compositionally biased region" description="Polar residues" evidence="1">
    <location>
        <begin position="441"/>
        <end position="482"/>
    </location>
</feature>
<evidence type="ECO:0000313" key="3">
    <source>
        <dbReference type="EMBL" id="BDZ40404.1"/>
    </source>
</evidence>
<name>A0ABN6X722_9MICO</name>
<feature type="region of interest" description="Disordered" evidence="1">
    <location>
        <begin position="434"/>
        <end position="482"/>
    </location>
</feature>
<feature type="transmembrane region" description="Helical" evidence="2">
    <location>
        <begin position="324"/>
        <end position="343"/>
    </location>
</feature>
<feature type="transmembrane region" description="Helical" evidence="2">
    <location>
        <begin position="363"/>
        <end position="380"/>
    </location>
</feature>
<feature type="transmembrane region" description="Helical" evidence="2">
    <location>
        <begin position="181"/>
        <end position="204"/>
    </location>
</feature>
<feature type="transmembrane region" description="Helical" evidence="2">
    <location>
        <begin position="20"/>
        <end position="41"/>
    </location>
</feature>
<protein>
    <submittedName>
        <fullName evidence="3">Uncharacterized protein</fullName>
    </submittedName>
</protein>
<dbReference type="EMBL" id="AP027728">
    <property type="protein sequence ID" value="BDZ40404.1"/>
    <property type="molecule type" value="Genomic_DNA"/>
</dbReference>
<keyword evidence="2" id="KW-0812">Transmembrane</keyword>
<keyword evidence="4" id="KW-1185">Reference proteome</keyword>
<sequence>MLTMLRTTGRAVLRHWPAMLAWYLGGVLVHYVIVQVAGVVGAHSATIGFLILPLAILARLVSYVAMFLVLRDGLRELTAIAPLPESAAARRGTFLTALLTGILPFFAVYWGQGLLGEDVVAYSARALRERTDIIWMSVFETGQPLDDTDRVLNLPLNLWTAAIIVVAFAARWTWTKWQQRIPGWVSPIAVYLEVVWVFFSVMVIGDLTDRVKEWVDSRAAMAWLEQIREGVLTAIAPLRWAWDGIGWAIGEAGPILLSPLAWLTVGGVVYGQAIVAEKLRLENEMLATLREHAAVIPNPLMRRLKDLGDELGSRFVPIGRALLLMWRAGPVLIASYALLHVAVKTLETYLQYGASRLVGPHELMFWSIVLPLVSLVPLLLTEPVRVAVIAGAYDATLGRLRTRQQQRADAGDISQGEADARAVADAAGVLPDAVLEAGREPQTTSGQGSIENLTNRPSPTGSTSSQKGPSTSEGTTNATVSE</sequence>
<feature type="transmembrane region" description="Helical" evidence="2">
    <location>
        <begin position="91"/>
        <end position="110"/>
    </location>
</feature>
<keyword evidence="2" id="KW-0472">Membrane</keyword>
<accession>A0ABN6X722</accession>
<proteinExistence type="predicted"/>